<evidence type="ECO:0000313" key="8">
    <source>
        <dbReference type="EMBL" id="KUK36074.1"/>
    </source>
</evidence>
<dbReference type="Proteomes" id="UP000053326">
    <property type="component" value="Unassembled WGS sequence"/>
</dbReference>
<evidence type="ECO:0000313" key="9">
    <source>
        <dbReference type="Proteomes" id="UP000053326"/>
    </source>
</evidence>
<dbReference type="InterPro" id="IPR020622">
    <property type="entry name" value="Ala_racemase_pyridoxalP-BS"/>
</dbReference>
<evidence type="ECO:0000256" key="4">
    <source>
        <dbReference type="HAMAP-Rule" id="MF_01201"/>
    </source>
</evidence>
<dbReference type="InterPro" id="IPR009006">
    <property type="entry name" value="Ala_racemase/Decarboxylase_C"/>
</dbReference>
<dbReference type="InterPro" id="IPR011079">
    <property type="entry name" value="Ala_racemase_C"/>
</dbReference>
<dbReference type="SUPFAM" id="SSF50621">
    <property type="entry name" value="Alanine racemase C-terminal domain-like"/>
    <property type="match status" value="1"/>
</dbReference>
<dbReference type="GO" id="GO:0005829">
    <property type="term" value="C:cytosol"/>
    <property type="evidence" value="ECO:0007669"/>
    <property type="project" value="TreeGrafter"/>
</dbReference>
<dbReference type="SUPFAM" id="SSF51419">
    <property type="entry name" value="PLP-binding barrel"/>
    <property type="match status" value="1"/>
</dbReference>
<protein>
    <recommendedName>
        <fullName evidence="4">Alanine racemase</fullName>
        <ecNumber evidence="4">5.1.1.1</ecNumber>
    </recommendedName>
</protein>
<dbReference type="InterPro" id="IPR029066">
    <property type="entry name" value="PLP-binding_barrel"/>
</dbReference>
<dbReference type="GO" id="GO:0030170">
    <property type="term" value="F:pyridoxal phosphate binding"/>
    <property type="evidence" value="ECO:0007669"/>
    <property type="project" value="UniProtKB-UniRule"/>
</dbReference>
<feature type="binding site" evidence="4 6">
    <location>
        <position position="139"/>
    </location>
    <ligand>
        <name>substrate</name>
    </ligand>
</feature>
<dbReference type="PANTHER" id="PTHR30511">
    <property type="entry name" value="ALANINE RACEMASE"/>
    <property type="match status" value="1"/>
</dbReference>
<dbReference type="Pfam" id="PF00842">
    <property type="entry name" value="Ala_racemase_C"/>
    <property type="match status" value="1"/>
</dbReference>
<comment type="similarity">
    <text evidence="4">Belongs to the alanine racemase family.</text>
</comment>
<dbReference type="HAMAP" id="MF_01201">
    <property type="entry name" value="Ala_racemase"/>
    <property type="match status" value="1"/>
</dbReference>
<dbReference type="PANTHER" id="PTHR30511:SF0">
    <property type="entry name" value="ALANINE RACEMASE, CATABOLIC-RELATED"/>
    <property type="match status" value="1"/>
</dbReference>
<gene>
    <name evidence="8" type="ORF">XD66_1219</name>
</gene>
<feature type="active site" description="Proton acceptor; specific for L-alanine" evidence="4">
    <location>
        <position position="267"/>
    </location>
</feature>
<proteinExistence type="inferred from homology"/>
<keyword evidence="2 4" id="KW-0663">Pyridoxal phosphate</keyword>
<dbReference type="NCBIfam" id="TIGR00492">
    <property type="entry name" value="alr"/>
    <property type="match status" value="1"/>
</dbReference>
<dbReference type="AlphaFoldDB" id="A0A101FFH1"/>
<dbReference type="Pfam" id="PF01168">
    <property type="entry name" value="Ala_racemase_N"/>
    <property type="match status" value="1"/>
</dbReference>
<dbReference type="UniPathway" id="UPA00042">
    <property type="reaction ID" value="UER00497"/>
</dbReference>
<dbReference type="CDD" id="cd00430">
    <property type="entry name" value="PLPDE_III_AR"/>
    <property type="match status" value="1"/>
</dbReference>
<dbReference type="InterPro" id="IPR001608">
    <property type="entry name" value="Ala_racemase_N"/>
</dbReference>
<dbReference type="InterPro" id="IPR000821">
    <property type="entry name" value="Ala_racemase"/>
</dbReference>
<dbReference type="PATRIC" id="fig|85874.4.peg.665"/>
<evidence type="ECO:0000259" key="7">
    <source>
        <dbReference type="SMART" id="SM01005"/>
    </source>
</evidence>
<comment type="cofactor">
    <cofactor evidence="1 4 5">
        <name>pyridoxal 5'-phosphate</name>
        <dbReference type="ChEBI" id="CHEBI:597326"/>
    </cofactor>
</comment>
<evidence type="ECO:0000256" key="6">
    <source>
        <dbReference type="PIRSR" id="PIRSR600821-52"/>
    </source>
</evidence>
<dbReference type="PROSITE" id="PS00395">
    <property type="entry name" value="ALANINE_RACEMASE"/>
    <property type="match status" value="1"/>
</dbReference>
<keyword evidence="3 4" id="KW-0413">Isomerase</keyword>
<evidence type="ECO:0000256" key="5">
    <source>
        <dbReference type="PIRSR" id="PIRSR600821-50"/>
    </source>
</evidence>
<reference evidence="9" key="1">
    <citation type="journal article" date="2015" name="MBio">
        <title>Genome-Resolved Metagenomic Analysis Reveals Roles for Candidate Phyla and Other Microbial Community Members in Biogeochemical Transformations in Oil Reservoirs.</title>
        <authorList>
            <person name="Hu P."/>
            <person name="Tom L."/>
            <person name="Singh A."/>
            <person name="Thomas B.C."/>
            <person name="Baker B.J."/>
            <person name="Piceno Y.M."/>
            <person name="Andersen G.L."/>
            <person name="Banfield J.F."/>
        </authorList>
    </citation>
    <scope>NUCLEOTIDE SEQUENCE [LARGE SCALE GENOMIC DNA]</scope>
</reference>
<comment type="function">
    <text evidence="4">Catalyzes the interconversion of L-alanine and D-alanine. May also act on other amino acids.</text>
</comment>
<comment type="pathway">
    <text evidence="4">Amino-acid biosynthesis; D-alanine biosynthesis; D-alanine from L-alanine: step 1/1.</text>
</comment>
<dbReference type="FunFam" id="3.20.20.10:FF:000002">
    <property type="entry name" value="Alanine racemase"/>
    <property type="match status" value="1"/>
</dbReference>
<dbReference type="Gene3D" id="2.40.37.10">
    <property type="entry name" value="Lyase, Ornithine Decarboxylase, Chain A, domain 1"/>
    <property type="match status" value="1"/>
</dbReference>
<feature type="binding site" evidence="4 6">
    <location>
        <position position="340"/>
    </location>
    <ligand>
        <name>substrate</name>
    </ligand>
</feature>
<comment type="caution">
    <text evidence="8">The sequence shown here is derived from an EMBL/GenBank/DDBJ whole genome shotgun (WGS) entry which is preliminary data.</text>
</comment>
<dbReference type="Gene3D" id="3.20.20.10">
    <property type="entry name" value="Alanine racemase"/>
    <property type="match status" value="1"/>
</dbReference>
<feature type="modified residue" description="N6-(pyridoxal phosphate)lysine" evidence="4 5">
    <location>
        <position position="41"/>
    </location>
</feature>
<evidence type="ECO:0000256" key="2">
    <source>
        <dbReference type="ARBA" id="ARBA00022898"/>
    </source>
</evidence>
<evidence type="ECO:0000256" key="1">
    <source>
        <dbReference type="ARBA" id="ARBA00001933"/>
    </source>
</evidence>
<dbReference type="GO" id="GO:0008784">
    <property type="term" value="F:alanine racemase activity"/>
    <property type="evidence" value="ECO:0007669"/>
    <property type="project" value="UniProtKB-UniRule"/>
</dbReference>
<organism evidence="8 9">
    <name type="scientific">Thermacetogenium phaeum</name>
    <dbReference type="NCBI Taxonomy" id="85874"/>
    <lineage>
        <taxon>Bacteria</taxon>
        <taxon>Bacillati</taxon>
        <taxon>Bacillota</taxon>
        <taxon>Clostridia</taxon>
        <taxon>Thermoanaerobacterales</taxon>
        <taxon>Thermoanaerobacteraceae</taxon>
        <taxon>Thermacetogenium</taxon>
    </lineage>
</organism>
<feature type="active site" description="Proton acceptor; specific for D-alanine" evidence="4">
    <location>
        <position position="41"/>
    </location>
</feature>
<comment type="catalytic activity">
    <reaction evidence="4">
        <text>L-alanine = D-alanine</text>
        <dbReference type="Rhea" id="RHEA:20249"/>
        <dbReference type="ChEBI" id="CHEBI:57416"/>
        <dbReference type="ChEBI" id="CHEBI:57972"/>
        <dbReference type="EC" id="5.1.1.1"/>
    </reaction>
</comment>
<feature type="domain" description="Alanine racemase C-terminal" evidence="7">
    <location>
        <begin position="246"/>
        <end position="377"/>
    </location>
</feature>
<dbReference type="PRINTS" id="PR00992">
    <property type="entry name" value="ALARACEMASE"/>
</dbReference>
<dbReference type="EC" id="5.1.1.1" evidence="4"/>
<name>A0A101FFH1_9THEO</name>
<dbReference type="SMART" id="SM01005">
    <property type="entry name" value="Ala_racemase_C"/>
    <property type="match status" value="1"/>
</dbReference>
<sequence>MTEDRMLHSRWIEVDLDAVARNVSQVREFLGEGVRLLAVVKSDAYGHGIVPVARTALAKGASMLGVTHPEEGMSLREAGITAPILVFRPLLPGEEEAVLRYGLTPSVSSLEQAVRLADAGRRYGKRVPVHLKVETGMGRTGLKPAALKEAAAELFSLAELEWEGIYTHFASAAGDPSFTRHQFRVFQEVVRHLAERGVVFSLRHVCNSAAALLYPEMRLEMVRVGTLLYGQLPAGVPQNSLELAGTWSFWARVLHLQRVQKGDTVGYGRTHKVRRDTLLAVIPVGYSDGFGIDVSPRPVGMGDLIKVMGKIVLNYLGFPVGTGYVIINGASAPVVGRIGMELSCVDVGKIPGVEVGTPVLLQARRTVIRASVPRVYRGEMLPEGSGFQKAPLGDTQM</sequence>
<dbReference type="EMBL" id="LGFO01000171">
    <property type="protein sequence ID" value="KUK36074.1"/>
    <property type="molecule type" value="Genomic_DNA"/>
</dbReference>
<dbReference type="GO" id="GO:0030632">
    <property type="term" value="P:D-alanine biosynthetic process"/>
    <property type="evidence" value="ECO:0007669"/>
    <property type="project" value="UniProtKB-UniRule"/>
</dbReference>
<accession>A0A101FFH1</accession>
<evidence type="ECO:0000256" key="3">
    <source>
        <dbReference type="ARBA" id="ARBA00023235"/>
    </source>
</evidence>